<dbReference type="EMBL" id="FZOR01000005">
    <property type="protein sequence ID" value="SNS51681.1"/>
    <property type="molecule type" value="Genomic_DNA"/>
</dbReference>
<dbReference type="GO" id="GO:0016301">
    <property type="term" value="F:kinase activity"/>
    <property type="evidence" value="ECO:0007669"/>
    <property type="project" value="UniProtKB-KW"/>
</dbReference>
<reference evidence="2 3" key="1">
    <citation type="submission" date="2017-06" db="EMBL/GenBank/DDBJ databases">
        <authorList>
            <person name="Kim H.J."/>
            <person name="Triplett B.A."/>
        </authorList>
    </citation>
    <scope>NUCLEOTIDE SEQUENCE [LARGE SCALE GENOMIC DNA]</scope>
    <source>
        <strain evidence="2 3">DSM 44715</strain>
    </source>
</reference>
<dbReference type="SUPFAM" id="SSF46785">
    <property type="entry name" value="Winged helix' DNA-binding domain"/>
    <property type="match status" value="1"/>
</dbReference>
<dbReference type="InterPro" id="IPR000600">
    <property type="entry name" value="ROK"/>
</dbReference>
<keyword evidence="2" id="KW-0418">Kinase</keyword>
<dbReference type="PANTHER" id="PTHR18964:SF149">
    <property type="entry name" value="BIFUNCTIONAL UDP-N-ACETYLGLUCOSAMINE 2-EPIMERASE_N-ACETYLMANNOSAMINE KINASE"/>
    <property type="match status" value="1"/>
</dbReference>
<evidence type="ECO:0000313" key="2">
    <source>
        <dbReference type="EMBL" id="SNS51681.1"/>
    </source>
</evidence>
<keyword evidence="2" id="KW-0808">Transferase</keyword>
<sequence length="392" mass="40889">MLPDMERRADALQRLRQTHEEVVLAALRSEGPMSRTQLTARTGLSRTTLFAIISELMARGAVIESGAADDGRPRGRGRPATRVSLNPDAGLLIGVDLGRRRIRVAIANVARQVIATAVDDSASDAGEAEQADLAVALVRKVCEDRHIDLRALEAVGVGLVGAMDASNRRFRAAERLAAAFETRVEADNNARLAALAEQTWGAARSAEDVVYVRWSVGVGGGFISGGRLLRGAHGASGELGHVSVDPAGPRCHCGGRGCLEELIGVPALLRAAAARGVRLTGTDDLLEEAQARTPAVTGVVVDAARTLGRVLAGSVAQLDPERVVVGGDLAQLGGLVLDPIRTAIGEYALPGTRRTLDIVPADLGPAASAMGAIALVLRDQDHRTPDPAAADM</sequence>
<dbReference type="Pfam" id="PF00480">
    <property type="entry name" value="ROK"/>
    <property type="match status" value="1"/>
</dbReference>
<gene>
    <name evidence="2" type="ORF">SAMN05443665_1005154</name>
</gene>
<dbReference type="Gene3D" id="1.10.10.10">
    <property type="entry name" value="Winged helix-like DNA-binding domain superfamily/Winged helix DNA-binding domain"/>
    <property type="match status" value="1"/>
</dbReference>
<dbReference type="InterPro" id="IPR043129">
    <property type="entry name" value="ATPase_NBD"/>
</dbReference>
<proteinExistence type="inferred from homology"/>
<comment type="similarity">
    <text evidence="1">Belongs to the ROK (NagC/XylR) family.</text>
</comment>
<dbReference type="Proteomes" id="UP000198318">
    <property type="component" value="Unassembled WGS sequence"/>
</dbReference>
<evidence type="ECO:0000256" key="1">
    <source>
        <dbReference type="ARBA" id="ARBA00006479"/>
    </source>
</evidence>
<protein>
    <submittedName>
        <fullName evidence="2">Sugar kinase of the NBD/HSP70 family, may contain an N-terminal HTH domain</fullName>
    </submittedName>
</protein>
<keyword evidence="3" id="KW-1185">Reference proteome</keyword>
<dbReference type="AlphaFoldDB" id="A0A239F4M5"/>
<dbReference type="InterPro" id="IPR036390">
    <property type="entry name" value="WH_DNA-bd_sf"/>
</dbReference>
<accession>A0A239F4M5</accession>
<name>A0A239F4M5_9ACTN</name>
<dbReference type="Gene3D" id="3.30.420.40">
    <property type="match status" value="2"/>
</dbReference>
<dbReference type="InterPro" id="IPR036388">
    <property type="entry name" value="WH-like_DNA-bd_sf"/>
</dbReference>
<dbReference type="PANTHER" id="PTHR18964">
    <property type="entry name" value="ROK (REPRESSOR, ORF, KINASE) FAMILY"/>
    <property type="match status" value="1"/>
</dbReference>
<organism evidence="2 3">
    <name type="scientific">Actinomadura meyerae</name>
    <dbReference type="NCBI Taxonomy" id="240840"/>
    <lineage>
        <taxon>Bacteria</taxon>
        <taxon>Bacillati</taxon>
        <taxon>Actinomycetota</taxon>
        <taxon>Actinomycetes</taxon>
        <taxon>Streptosporangiales</taxon>
        <taxon>Thermomonosporaceae</taxon>
        <taxon>Actinomadura</taxon>
    </lineage>
</organism>
<evidence type="ECO:0000313" key="3">
    <source>
        <dbReference type="Proteomes" id="UP000198318"/>
    </source>
</evidence>
<dbReference type="SUPFAM" id="SSF53067">
    <property type="entry name" value="Actin-like ATPase domain"/>
    <property type="match status" value="1"/>
</dbReference>